<feature type="compositionally biased region" description="Gly residues" evidence="1">
    <location>
        <begin position="165"/>
        <end position="175"/>
    </location>
</feature>
<gene>
    <name evidence="2" type="ORF">BO71DRAFT_484469</name>
</gene>
<feature type="region of interest" description="Disordered" evidence="1">
    <location>
        <begin position="101"/>
        <end position="124"/>
    </location>
</feature>
<dbReference type="VEuPathDB" id="FungiDB:BO71DRAFT_484469"/>
<protein>
    <recommendedName>
        <fullName evidence="4">Nucleoside phosphorylase domain-containing protein</fullName>
    </recommendedName>
</protein>
<accession>A0A319DQP5</accession>
<reference evidence="2 3" key="1">
    <citation type="submission" date="2018-02" db="EMBL/GenBank/DDBJ databases">
        <title>The genomes of Aspergillus section Nigri reveals drivers in fungal speciation.</title>
        <authorList>
            <consortium name="DOE Joint Genome Institute"/>
            <person name="Vesth T.C."/>
            <person name="Nybo J."/>
            <person name="Theobald S."/>
            <person name="Brandl J."/>
            <person name="Frisvad J.C."/>
            <person name="Nielsen K.F."/>
            <person name="Lyhne E.K."/>
            <person name="Kogle M.E."/>
            <person name="Kuo A."/>
            <person name="Riley R."/>
            <person name="Clum A."/>
            <person name="Nolan M."/>
            <person name="Lipzen A."/>
            <person name="Salamov A."/>
            <person name="Henrissat B."/>
            <person name="Wiebenga A."/>
            <person name="De vries R.P."/>
            <person name="Grigoriev I.V."/>
            <person name="Mortensen U.H."/>
            <person name="Andersen M.R."/>
            <person name="Baker S.E."/>
        </authorList>
    </citation>
    <scope>NUCLEOTIDE SEQUENCE [LARGE SCALE GENOMIC DNA]</scope>
    <source>
        <strain evidence="2 3">CBS 707.79</strain>
    </source>
</reference>
<feature type="compositionally biased region" description="Acidic residues" evidence="1">
    <location>
        <begin position="102"/>
        <end position="112"/>
    </location>
</feature>
<keyword evidence="3" id="KW-1185">Reference proteome</keyword>
<evidence type="ECO:0000313" key="2">
    <source>
        <dbReference type="EMBL" id="PYH93623.1"/>
    </source>
</evidence>
<dbReference type="STRING" id="1448320.A0A319DQP5"/>
<evidence type="ECO:0000256" key="1">
    <source>
        <dbReference type="SAM" id="MobiDB-lite"/>
    </source>
</evidence>
<dbReference type="InterPro" id="IPR053137">
    <property type="entry name" value="NLR-like"/>
</dbReference>
<dbReference type="GO" id="GO:0009116">
    <property type="term" value="P:nucleoside metabolic process"/>
    <property type="evidence" value="ECO:0007669"/>
    <property type="project" value="InterPro"/>
</dbReference>
<organism evidence="2 3">
    <name type="scientific">Aspergillus ellipticus CBS 707.79</name>
    <dbReference type="NCBI Taxonomy" id="1448320"/>
    <lineage>
        <taxon>Eukaryota</taxon>
        <taxon>Fungi</taxon>
        <taxon>Dikarya</taxon>
        <taxon>Ascomycota</taxon>
        <taxon>Pezizomycotina</taxon>
        <taxon>Eurotiomycetes</taxon>
        <taxon>Eurotiomycetidae</taxon>
        <taxon>Eurotiales</taxon>
        <taxon>Aspergillaceae</taxon>
        <taxon>Aspergillus</taxon>
        <taxon>Aspergillus subgen. Circumdati</taxon>
    </lineage>
</organism>
<dbReference type="SUPFAM" id="SSF53167">
    <property type="entry name" value="Purine and uridine phosphorylases"/>
    <property type="match status" value="1"/>
</dbReference>
<dbReference type="PANTHER" id="PTHR46082">
    <property type="entry name" value="ATP/GTP-BINDING PROTEIN-RELATED"/>
    <property type="match status" value="1"/>
</dbReference>
<evidence type="ECO:0000313" key="3">
    <source>
        <dbReference type="Proteomes" id="UP000247810"/>
    </source>
</evidence>
<dbReference type="Gene3D" id="3.40.50.1580">
    <property type="entry name" value="Nucleoside phosphorylase domain"/>
    <property type="match status" value="1"/>
</dbReference>
<feature type="region of interest" description="Disordered" evidence="1">
    <location>
        <begin position="142"/>
        <end position="175"/>
    </location>
</feature>
<proteinExistence type="predicted"/>
<dbReference type="OrthoDB" id="1577640at2759"/>
<dbReference type="InterPro" id="IPR035994">
    <property type="entry name" value="Nucleoside_phosphorylase_sf"/>
</dbReference>
<dbReference type="AlphaFoldDB" id="A0A319DQP5"/>
<name>A0A319DQP5_9EURO</name>
<sequence>MRPNPPRPPPSQTPQDIIPTARALRPHRVRQPGEEGRSVGGALCFEMEAAGLMDLGTPWLVIRGVCDYADSHKNKRWQGYAAAAAAAYAKALLGVLPVVRGDDDESGEGEGETETRGGGNALSSKVYQGDVRFGRVERNSGVMMGNVNSSGGQGISIVGSSKTSDGGGNAPFGGG</sequence>
<evidence type="ECO:0008006" key="4">
    <source>
        <dbReference type="Google" id="ProtNLM"/>
    </source>
</evidence>
<dbReference type="PANTHER" id="PTHR46082:SF11">
    <property type="entry name" value="AAA+ ATPASE DOMAIN-CONTAINING PROTEIN-RELATED"/>
    <property type="match status" value="1"/>
</dbReference>
<dbReference type="EMBL" id="KZ825889">
    <property type="protein sequence ID" value="PYH93623.1"/>
    <property type="molecule type" value="Genomic_DNA"/>
</dbReference>
<dbReference type="Proteomes" id="UP000247810">
    <property type="component" value="Unassembled WGS sequence"/>
</dbReference>
<dbReference type="GO" id="GO:0003824">
    <property type="term" value="F:catalytic activity"/>
    <property type="evidence" value="ECO:0007669"/>
    <property type="project" value="InterPro"/>
</dbReference>
<feature type="compositionally biased region" description="Low complexity" evidence="1">
    <location>
        <begin position="145"/>
        <end position="161"/>
    </location>
</feature>